<dbReference type="PROSITE" id="PS50893">
    <property type="entry name" value="ABC_TRANSPORTER_2"/>
    <property type="match status" value="1"/>
</dbReference>
<organism evidence="11">
    <name type="scientific">hydrothermal vent metagenome</name>
    <dbReference type="NCBI Taxonomy" id="652676"/>
    <lineage>
        <taxon>unclassified sequences</taxon>
        <taxon>metagenomes</taxon>
        <taxon>ecological metagenomes</taxon>
    </lineage>
</organism>
<dbReference type="InterPro" id="IPR005286">
    <property type="entry name" value="Cell_div_FtsE"/>
</dbReference>
<dbReference type="InterPro" id="IPR003593">
    <property type="entry name" value="AAA+_ATPase"/>
</dbReference>
<dbReference type="PANTHER" id="PTHR24220">
    <property type="entry name" value="IMPORT ATP-BINDING PROTEIN"/>
    <property type="match status" value="1"/>
</dbReference>
<dbReference type="EMBL" id="UOGF01000035">
    <property type="protein sequence ID" value="VAX28152.1"/>
    <property type="molecule type" value="Genomic_DNA"/>
</dbReference>
<reference evidence="11" key="1">
    <citation type="submission" date="2018-06" db="EMBL/GenBank/DDBJ databases">
        <authorList>
            <person name="Zhirakovskaya E."/>
        </authorList>
    </citation>
    <scope>NUCLEOTIDE SEQUENCE</scope>
</reference>
<comment type="similarity">
    <text evidence="2">Belongs to the ABC transporter superfamily.</text>
</comment>
<dbReference type="GO" id="GO:0005524">
    <property type="term" value="F:ATP binding"/>
    <property type="evidence" value="ECO:0007669"/>
    <property type="project" value="UniProtKB-KW"/>
</dbReference>
<dbReference type="Gene3D" id="3.40.50.300">
    <property type="entry name" value="P-loop containing nucleotide triphosphate hydrolases"/>
    <property type="match status" value="1"/>
</dbReference>
<evidence type="ECO:0000256" key="4">
    <source>
        <dbReference type="ARBA" id="ARBA00022475"/>
    </source>
</evidence>
<evidence type="ECO:0000256" key="2">
    <source>
        <dbReference type="ARBA" id="ARBA00005417"/>
    </source>
</evidence>
<evidence type="ECO:0000256" key="6">
    <source>
        <dbReference type="ARBA" id="ARBA00022741"/>
    </source>
</evidence>
<dbReference type="PROSITE" id="PS00211">
    <property type="entry name" value="ABC_TRANSPORTER_1"/>
    <property type="match status" value="1"/>
</dbReference>
<name>A0A3B1CIU3_9ZZZZ</name>
<dbReference type="GO" id="GO:0005886">
    <property type="term" value="C:plasma membrane"/>
    <property type="evidence" value="ECO:0007669"/>
    <property type="project" value="UniProtKB-SubCell"/>
</dbReference>
<dbReference type="SMART" id="SM00382">
    <property type="entry name" value="AAA"/>
    <property type="match status" value="1"/>
</dbReference>
<dbReference type="SUPFAM" id="SSF52540">
    <property type="entry name" value="P-loop containing nucleoside triphosphate hydrolases"/>
    <property type="match status" value="1"/>
</dbReference>
<sequence length="222" mass="25209">MIQMFHVYKYYRKDFLALDDVNLKIEKGEFVFVTGSSGAGKSTLLKLIFCEERADQGQILIGGKNVSRLKERQIPFVRRNIGFVFQDFKLVKRKTVFDNVALPLEIVGASRSEIKKRVHEVLKMVRIEHRQSQRPAYLSGGEQQRVAIARALVNRPAILLADEPTGNLDEDLAMDIVGLLRNIQTAGTTVVVATHDRHLFEKISRRRLILEQGKIISDGIPE</sequence>
<dbReference type="PANTHER" id="PTHR24220:SF470">
    <property type="entry name" value="CELL DIVISION ATP-BINDING PROTEIN FTSE"/>
    <property type="match status" value="1"/>
</dbReference>
<dbReference type="FunFam" id="3.40.50.300:FF:000056">
    <property type="entry name" value="Cell division ATP-binding protein FtsE"/>
    <property type="match status" value="1"/>
</dbReference>
<evidence type="ECO:0000256" key="5">
    <source>
        <dbReference type="ARBA" id="ARBA00022618"/>
    </source>
</evidence>
<evidence type="ECO:0000256" key="9">
    <source>
        <dbReference type="ARBA" id="ARBA00023306"/>
    </source>
</evidence>
<dbReference type="GO" id="GO:0022857">
    <property type="term" value="F:transmembrane transporter activity"/>
    <property type="evidence" value="ECO:0007669"/>
    <property type="project" value="TreeGrafter"/>
</dbReference>
<dbReference type="AlphaFoldDB" id="A0A3B1CIU3"/>
<comment type="subcellular location">
    <subcellularLocation>
        <location evidence="1">Cell membrane</location>
        <topology evidence="1">Peripheral membrane protein</topology>
    </subcellularLocation>
</comment>
<evidence type="ECO:0000313" key="11">
    <source>
        <dbReference type="EMBL" id="VAX28152.1"/>
    </source>
</evidence>
<protein>
    <recommendedName>
        <fullName evidence="3">Cell division ATP-binding protein FtsE</fullName>
    </recommendedName>
</protein>
<dbReference type="InterPro" id="IPR015854">
    <property type="entry name" value="ABC_transpr_LolD-like"/>
</dbReference>
<dbReference type="InterPro" id="IPR027417">
    <property type="entry name" value="P-loop_NTPase"/>
</dbReference>
<feature type="domain" description="ABC transporter" evidence="10">
    <location>
        <begin position="2"/>
        <end position="222"/>
    </location>
</feature>
<dbReference type="InterPro" id="IPR003439">
    <property type="entry name" value="ABC_transporter-like_ATP-bd"/>
</dbReference>
<dbReference type="GO" id="GO:0016887">
    <property type="term" value="F:ATP hydrolysis activity"/>
    <property type="evidence" value="ECO:0007669"/>
    <property type="project" value="InterPro"/>
</dbReference>
<gene>
    <name evidence="11" type="ORF">MNBD_NITROSPIRAE01-2334</name>
</gene>
<proteinExistence type="inferred from homology"/>
<keyword evidence="7" id="KW-0067">ATP-binding</keyword>
<keyword evidence="6" id="KW-0547">Nucleotide-binding</keyword>
<dbReference type="InterPro" id="IPR017871">
    <property type="entry name" value="ABC_transporter-like_CS"/>
</dbReference>
<evidence type="ECO:0000256" key="1">
    <source>
        <dbReference type="ARBA" id="ARBA00004202"/>
    </source>
</evidence>
<keyword evidence="9" id="KW-0131">Cell cycle</keyword>
<evidence type="ECO:0000256" key="8">
    <source>
        <dbReference type="ARBA" id="ARBA00023136"/>
    </source>
</evidence>
<dbReference type="Pfam" id="PF00005">
    <property type="entry name" value="ABC_tran"/>
    <property type="match status" value="1"/>
</dbReference>
<keyword evidence="4" id="KW-1003">Cell membrane</keyword>
<dbReference type="NCBIfam" id="TIGR02673">
    <property type="entry name" value="FtsE"/>
    <property type="match status" value="1"/>
</dbReference>
<keyword evidence="5" id="KW-0132">Cell division</keyword>
<keyword evidence="8" id="KW-0472">Membrane</keyword>
<accession>A0A3B1CIU3</accession>
<evidence type="ECO:0000256" key="7">
    <source>
        <dbReference type="ARBA" id="ARBA00022840"/>
    </source>
</evidence>
<dbReference type="GO" id="GO:0051301">
    <property type="term" value="P:cell division"/>
    <property type="evidence" value="ECO:0007669"/>
    <property type="project" value="UniProtKB-KW"/>
</dbReference>
<evidence type="ECO:0000256" key="3">
    <source>
        <dbReference type="ARBA" id="ARBA00020019"/>
    </source>
</evidence>
<evidence type="ECO:0000259" key="10">
    <source>
        <dbReference type="PROSITE" id="PS50893"/>
    </source>
</evidence>